<sequence>MAPIRSPILSALARTRFQQTPVRQFRQASTAAKSRATTSPNWESPSRRVAGTVMIPFMQVRSRGSCGDVLAVRRHTVDGFASYQIKEAWYIGMID</sequence>
<dbReference type="OrthoDB" id="3445924at2759"/>
<proteinExistence type="predicted"/>
<dbReference type="AlphaFoldDB" id="A0A9P6VMQ7"/>
<keyword evidence="3" id="KW-1185">Reference proteome</keyword>
<accession>A0A9P6VMQ7</accession>
<organism evidence="2 3">
    <name type="scientific">Hyphodiscus hymeniophilus</name>
    <dbReference type="NCBI Taxonomy" id="353542"/>
    <lineage>
        <taxon>Eukaryota</taxon>
        <taxon>Fungi</taxon>
        <taxon>Dikarya</taxon>
        <taxon>Ascomycota</taxon>
        <taxon>Pezizomycotina</taxon>
        <taxon>Leotiomycetes</taxon>
        <taxon>Helotiales</taxon>
        <taxon>Hyphodiscaceae</taxon>
        <taxon>Hyphodiscus</taxon>
    </lineage>
</organism>
<comment type="caution">
    <text evidence="2">The sequence shown here is derived from an EMBL/GenBank/DDBJ whole genome shotgun (WGS) entry which is preliminary data.</text>
</comment>
<name>A0A9P6VMQ7_9HELO</name>
<evidence type="ECO:0000313" key="2">
    <source>
        <dbReference type="EMBL" id="KAG0650425.1"/>
    </source>
</evidence>
<gene>
    <name evidence="2" type="ORF">D0Z07_3453</name>
</gene>
<protein>
    <submittedName>
        <fullName evidence="2">Uncharacterized protein</fullName>
    </submittedName>
</protein>
<dbReference type="Proteomes" id="UP000785200">
    <property type="component" value="Unassembled WGS sequence"/>
</dbReference>
<reference evidence="2" key="1">
    <citation type="submission" date="2019-07" db="EMBL/GenBank/DDBJ databases">
        <title>Hyphodiscus hymeniophilus genome sequencing and assembly.</title>
        <authorList>
            <person name="Kramer G."/>
            <person name="Nodwell J."/>
        </authorList>
    </citation>
    <scope>NUCLEOTIDE SEQUENCE</scope>
    <source>
        <strain evidence="2">ATCC 34498</strain>
    </source>
</reference>
<feature type="compositionally biased region" description="Low complexity" evidence="1">
    <location>
        <begin position="28"/>
        <end position="39"/>
    </location>
</feature>
<feature type="region of interest" description="Disordered" evidence="1">
    <location>
        <begin position="23"/>
        <end position="45"/>
    </location>
</feature>
<evidence type="ECO:0000313" key="3">
    <source>
        <dbReference type="Proteomes" id="UP000785200"/>
    </source>
</evidence>
<evidence type="ECO:0000256" key="1">
    <source>
        <dbReference type="SAM" id="MobiDB-lite"/>
    </source>
</evidence>
<dbReference type="EMBL" id="VNKQ01000006">
    <property type="protein sequence ID" value="KAG0650425.1"/>
    <property type="molecule type" value="Genomic_DNA"/>
</dbReference>